<feature type="compositionally biased region" description="Low complexity" evidence="1">
    <location>
        <begin position="150"/>
        <end position="162"/>
    </location>
</feature>
<dbReference type="PANTHER" id="PTHR39606:SF1">
    <property type="entry name" value="CELL SURFACE PROTEIN"/>
    <property type="match status" value="1"/>
</dbReference>
<accession>A0A443I805</accession>
<feature type="region of interest" description="Disordered" evidence="1">
    <location>
        <begin position="1"/>
        <end position="300"/>
    </location>
</feature>
<sequence length="300" mass="30832">MSHLLHKVKDAVTGDKHSDNPSSTNAGPHSSNTANKVDPRIDSDRDNRAAGTYGSSNTYGGGSSDTYGSNTYGSGSSKYGPHDSNTANKLDPRVDSDRDNRAAGGYGGSSNTFGTGSSNYGPHDSNLANKADPRVDSDRDNRAAGGYGGSSNAYGSGSSNYGPYDSNLANKADPRVDSDLDNRGTTGGYGSSGAGAGHGSSNTYGSSDNYGSGSNNYGPHGSNVANKLDPRYDSDRDNRARHQQLGGGGALGSSSYNTPGSGNTRKTAGPHDSDFANKLDPRVDSDLDNSRTVGGNVTNY</sequence>
<feature type="compositionally biased region" description="Basic and acidic residues" evidence="1">
    <location>
        <begin position="90"/>
        <end position="101"/>
    </location>
</feature>
<gene>
    <name evidence="2" type="ORF">C8Q69DRAFT_453918</name>
</gene>
<feature type="compositionally biased region" description="Basic and acidic residues" evidence="1">
    <location>
        <begin position="7"/>
        <end position="19"/>
    </location>
</feature>
<dbReference type="EMBL" id="RCNU01000001">
    <property type="protein sequence ID" value="RWR00179.1"/>
    <property type="molecule type" value="Genomic_DNA"/>
</dbReference>
<feature type="compositionally biased region" description="Low complexity" evidence="1">
    <location>
        <begin position="199"/>
        <end position="223"/>
    </location>
</feature>
<protein>
    <submittedName>
        <fullName evidence="2">Putative cell surface protein</fullName>
    </submittedName>
</protein>
<feature type="compositionally biased region" description="Polar residues" evidence="1">
    <location>
        <begin position="20"/>
        <end position="35"/>
    </location>
</feature>
<evidence type="ECO:0000256" key="1">
    <source>
        <dbReference type="SAM" id="MobiDB-lite"/>
    </source>
</evidence>
<feature type="compositionally biased region" description="Basic and acidic residues" evidence="1">
    <location>
        <begin position="172"/>
        <end position="182"/>
    </location>
</feature>
<feature type="compositionally biased region" description="Gly residues" evidence="1">
    <location>
        <begin position="185"/>
        <end position="198"/>
    </location>
</feature>
<feature type="compositionally biased region" description="Polar residues" evidence="1">
    <location>
        <begin position="256"/>
        <end position="266"/>
    </location>
</feature>
<feature type="compositionally biased region" description="Low complexity" evidence="1">
    <location>
        <begin position="51"/>
        <end position="77"/>
    </location>
</feature>
<dbReference type="Proteomes" id="UP000283841">
    <property type="component" value="Unassembled WGS sequence"/>
</dbReference>
<organism evidence="2 3">
    <name type="scientific">Byssochlamys spectabilis</name>
    <name type="common">Paecilomyces variotii</name>
    <dbReference type="NCBI Taxonomy" id="264951"/>
    <lineage>
        <taxon>Eukaryota</taxon>
        <taxon>Fungi</taxon>
        <taxon>Dikarya</taxon>
        <taxon>Ascomycota</taxon>
        <taxon>Pezizomycotina</taxon>
        <taxon>Eurotiomycetes</taxon>
        <taxon>Eurotiomycetidae</taxon>
        <taxon>Eurotiales</taxon>
        <taxon>Thermoascaceae</taxon>
        <taxon>Paecilomyces</taxon>
    </lineage>
</organism>
<feature type="compositionally biased region" description="Basic and acidic residues" evidence="1">
    <location>
        <begin position="37"/>
        <end position="48"/>
    </location>
</feature>
<proteinExistence type="predicted"/>
<reference evidence="2 3" key="1">
    <citation type="journal article" date="2018" name="Front. Microbiol.">
        <title>Genomic and genetic insights into a cosmopolitan fungus, Paecilomyces variotii (Eurotiales).</title>
        <authorList>
            <person name="Urquhart A.S."/>
            <person name="Mondo S.J."/>
            <person name="Makela M.R."/>
            <person name="Hane J.K."/>
            <person name="Wiebenga A."/>
            <person name="He G."/>
            <person name="Mihaltcheva S."/>
            <person name="Pangilinan J."/>
            <person name="Lipzen A."/>
            <person name="Barry K."/>
            <person name="de Vries R.P."/>
            <person name="Grigoriev I.V."/>
            <person name="Idnurm A."/>
        </authorList>
    </citation>
    <scope>NUCLEOTIDE SEQUENCE [LARGE SCALE GENOMIC DNA]</scope>
    <source>
        <strain evidence="2 3">CBS 101075</strain>
    </source>
</reference>
<dbReference type="RefSeq" id="XP_028489823.1">
    <property type="nucleotide sequence ID" value="XM_028629667.1"/>
</dbReference>
<evidence type="ECO:0000313" key="3">
    <source>
        <dbReference type="Proteomes" id="UP000283841"/>
    </source>
</evidence>
<feature type="compositionally biased region" description="Polar residues" evidence="1">
    <location>
        <begin position="290"/>
        <end position="300"/>
    </location>
</feature>
<dbReference type="AlphaFoldDB" id="A0A443I805"/>
<feature type="compositionally biased region" description="Basic and acidic residues" evidence="1">
    <location>
        <begin position="228"/>
        <end position="240"/>
    </location>
</feature>
<feature type="compositionally biased region" description="Basic and acidic residues" evidence="1">
    <location>
        <begin position="269"/>
        <end position="289"/>
    </location>
</feature>
<dbReference type="VEuPathDB" id="FungiDB:C8Q69DRAFT_453918"/>
<dbReference type="STRING" id="264951.A0A443I805"/>
<name>A0A443I805_BYSSP</name>
<feature type="compositionally biased region" description="Basic and acidic residues" evidence="1">
    <location>
        <begin position="131"/>
        <end position="142"/>
    </location>
</feature>
<dbReference type="PANTHER" id="PTHR39606">
    <property type="entry name" value="SURFACE PROTEIN, PUTATIVE-RELATED"/>
    <property type="match status" value="1"/>
</dbReference>
<feature type="compositionally biased region" description="Low complexity" evidence="1">
    <location>
        <begin position="109"/>
        <end position="121"/>
    </location>
</feature>
<keyword evidence="3" id="KW-1185">Reference proteome</keyword>
<comment type="caution">
    <text evidence="2">The sequence shown here is derived from an EMBL/GenBank/DDBJ whole genome shotgun (WGS) entry which is preliminary data.</text>
</comment>
<dbReference type="GeneID" id="39598944"/>
<evidence type="ECO:0000313" key="2">
    <source>
        <dbReference type="EMBL" id="RWR00179.1"/>
    </source>
</evidence>